<dbReference type="PIRSF" id="PIRSF003128">
    <property type="entry name" value="RecN"/>
    <property type="match status" value="1"/>
</dbReference>
<reference evidence="12 13" key="1">
    <citation type="submission" date="2014-10" db="EMBL/GenBank/DDBJ databases">
        <title>Genome sequence of Novosphingobium malaysiense MUSC 273(T).</title>
        <authorList>
            <person name="Lee L.-H."/>
        </authorList>
    </citation>
    <scope>NUCLEOTIDE SEQUENCE [LARGE SCALE GENOMIC DNA]</scope>
    <source>
        <strain evidence="12 13">MUSC 273</strain>
    </source>
</reference>
<dbReference type="GO" id="GO:0006310">
    <property type="term" value="P:DNA recombination"/>
    <property type="evidence" value="ECO:0007669"/>
    <property type="project" value="InterPro"/>
</dbReference>
<feature type="coiled-coil region" evidence="10">
    <location>
        <begin position="262"/>
        <end position="289"/>
    </location>
</feature>
<evidence type="ECO:0000313" key="12">
    <source>
        <dbReference type="EMBL" id="KHK90976.1"/>
    </source>
</evidence>
<evidence type="ECO:0000313" key="13">
    <source>
        <dbReference type="Proteomes" id="UP000031057"/>
    </source>
</evidence>
<gene>
    <name evidence="12" type="ORF">LK12_08510</name>
</gene>
<dbReference type="OrthoDB" id="9806954at2"/>
<dbReference type="GO" id="GO:0043590">
    <property type="term" value="C:bacterial nucleoid"/>
    <property type="evidence" value="ECO:0007669"/>
    <property type="project" value="TreeGrafter"/>
</dbReference>
<sequence>MLSRLYIRNIVLIEALDLDFATGLGVLTGETGAGKSILLDALGLVLGNRADSGLVRGGEDRATVTASFDFAALPEAVRRVVDEAELEIEPGEPLILKRQLKADGGSKAFLNDQPVGVALLREIAPALVEIHGQHDDRGLVNPRGHKALLDRFAGGDVAGVEAAWKDWRAARDALETARAQVEKAAEDQDLLLAHLAELDALTPEPGEEAQLAMARADMQKGEKLTDDLAALQHLWSGSDSALAGLRGAARRLDRIAGEHELLAEALAALDRAVIEAGEAEERLERAAEALAFDPAELDRIETRLFDLRAAARKHDCQVDDLPEKMQEMRLALDAIEGGTEHLAQLEKAAEQAGHVYRERAEALHDLRRAAAKRLDVAVAGELAPLKLDAARFQTSVVRLPEERWGTQGMDAVEFLISTNPGADFAPLAKIASGGELSRFILALKVALAEEGGAATVIFDEIDRGVGGAVASAIGERLARLAGGGQLLAVTHSPQVAARGTRHYMIAKSSEGTVTRTSVVMLDEGARKEEIARMLSGAEVTDEARAQADRLLEGV</sequence>
<dbReference type="GO" id="GO:0006281">
    <property type="term" value="P:DNA repair"/>
    <property type="evidence" value="ECO:0007669"/>
    <property type="project" value="UniProtKB-KW"/>
</dbReference>
<dbReference type="RefSeq" id="WP_039282171.1">
    <property type="nucleotide sequence ID" value="NZ_JTDI01000003.1"/>
</dbReference>
<keyword evidence="13" id="KW-1185">Reference proteome</keyword>
<evidence type="ECO:0000256" key="2">
    <source>
        <dbReference type="ARBA" id="ARBA00009441"/>
    </source>
</evidence>
<dbReference type="SUPFAM" id="SSF52540">
    <property type="entry name" value="P-loop containing nucleoside triphosphate hydrolases"/>
    <property type="match status" value="2"/>
</dbReference>
<dbReference type="NCBIfam" id="TIGR00634">
    <property type="entry name" value="recN"/>
    <property type="match status" value="1"/>
</dbReference>
<dbReference type="AlphaFoldDB" id="A0A0B1ZK79"/>
<keyword evidence="4" id="KW-0547">Nucleotide-binding</keyword>
<dbReference type="FunFam" id="3.40.50.300:FF:000356">
    <property type="entry name" value="DNA repair protein RecN"/>
    <property type="match status" value="1"/>
</dbReference>
<evidence type="ECO:0000256" key="6">
    <source>
        <dbReference type="ARBA" id="ARBA00022840"/>
    </source>
</evidence>
<dbReference type="STRING" id="1348853.LK12_08510"/>
<dbReference type="GO" id="GO:0005524">
    <property type="term" value="F:ATP binding"/>
    <property type="evidence" value="ECO:0007669"/>
    <property type="project" value="UniProtKB-KW"/>
</dbReference>
<dbReference type="InterPro" id="IPR003395">
    <property type="entry name" value="RecF/RecN/SMC_N"/>
</dbReference>
<dbReference type="Pfam" id="PF02463">
    <property type="entry name" value="SMC_N"/>
    <property type="match status" value="1"/>
</dbReference>
<proteinExistence type="inferred from homology"/>
<evidence type="ECO:0000256" key="7">
    <source>
        <dbReference type="ARBA" id="ARBA00023204"/>
    </source>
</evidence>
<name>A0A0B1ZK79_9SPHN</name>
<dbReference type="PANTHER" id="PTHR11059">
    <property type="entry name" value="DNA REPAIR PROTEIN RECN"/>
    <property type="match status" value="1"/>
</dbReference>
<comment type="caution">
    <text evidence="12">The sequence shown here is derived from an EMBL/GenBank/DDBJ whole genome shotgun (WGS) entry which is preliminary data.</text>
</comment>
<evidence type="ECO:0000256" key="1">
    <source>
        <dbReference type="ARBA" id="ARBA00003618"/>
    </source>
</evidence>
<comment type="similarity">
    <text evidence="2 9">Belongs to the RecN family.</text>
</comment>
<dbReference type="CDD" id="cd03241">
    <property type="entry name" value="ABC_RecN"/>
    <property type="match status" value="2"/>
</dbReference>
<evidence type="ECO:0000256" key="8">
    <source>
        <dbReference type="ARBA" id="ARBA00033408"/>
    </source>
</evidence>
<dbReference type="InterPro" id="IPR027417">
    <property type="entry name" value="P-loop_NTPase"/>
</dbReference>
<evidence type="ECO:0000256" key="5">
    <source>
        <dbReference type="ARBA" id="ARBA00022763"/>
    </source>
</evidence>
<keyword evidence="5 9" id="KW-0227">DNA damage</keyword>
<evidence type="ECO:0000256" key="9">
    <source>
        <dbReference type="PIRNR" id="PIRNR003128"/>
    </source>
</evidence>
<keyword evidence="6" id="KW-0067">ATP-binding</keyword>
<keyword evidence="7 9" id="KW-0234">DNA repair</keyword>
<evidence type="ECO:0000256" key="4">
    <source>
        <dbReference type="ARBA" id="ARBA00022741"/>
    </source>
</evidence>
<accession>A0A0B1ZK79</accession>
<dbReference type="PANTHER" id="PTHR11059:SF0">
    <property type="entry name" value="DNA REPAIR PROTEIN RECN"/>
    <property type="match status" value="1"/>
</dbReference>
<organism evidence="12 13">
    <name type="scientific">Novosphingobium malaysiense</name>
    <dbReference type="NCBI Taxonomy" id="1348853"/>
    <lineage>
        <taxon>Bacteria</taxon>
        <taxon>Pseudomonadati</taxon>
        <taxon>Pseudomonadota</taxon>
        <taxon>Alphaproteobacteria</taxon>
        <taxon>Sphingomonadales</taxon>
        <taxon>Sphingomonadaceae</taxon>
        <taxon>Novosphingobium</taxon>
    </lineage>
</organism>
<keyword evidence="10" id="KW-0175">Coiled coil</keyword>
<dbReference type="GO" id="GO:0009432">
    <property type="term" value="P:SOS response"/>
    <property type="evidence" value="ECO:0007669"/>
    <property type="project" value="TreeGrafter"/>
</dbReference>
<dbReference type="InterPro" id="IPR004604">
    <property type="entry name" value="DNA_recomb/repair_RecN"/>
</dbReference>
<feature type="domain" description="RecF/RecN/SMC N-terminal" evidence="11">
    <location>
        <begin position="2"/>
        <end position="512"/>
    </location>
</feature>
<evidence type="ECO:0000259" key="11">
    <source>
        <dbReference type="Pfam" id="PF02463"/>
    </source>
</evidence>
<dbReference type="Proteomes" id="UP000031057">
    <property type="component" value="Unassembled WGS sequence"/>
</dbReference>
<dbReference type="Gene3D" id="3.40.50.300">
    <property type="entry name" value="P-loop containing nucleotide triphosphate hydrolases"/>
    <property type="match status" value="2"/>
</dbReference>
<evidence type="ECO:0000256" key="10">
    <source>
        <dbReference type="SAM" id="Coils"/>
    </source>
</evidence>
<protein>
    <recommendedName>
        <fullName evidence="3 9">DNA repair protein RecN</fullName>
    </recommendedName>
    <alternativeName>
        <fullName evidence="8 9">Recombination protein N</fullName>
    </alternativeName>
</protein>
<comment type="function">
    <text evidence="1 9">May be involved in recombinational repair of damaged DNA.</text>
</comment>
<evidence type="ECO:0000256" key="3">
    <source>
        <dbReference type="ARBA" id="ARBA00021315"/>
    </source>
</evidence>
<dbReference type="EMBL" id="JTDI01000003">
    <property type="protein sequence ID" value="KHK90976.1"/>
    <property type="molecule type" value="Genomic_DNA"/>
</dbReference>